<sequence>MALLISITPVISYGIILLLIGVGTRIFVGLRRFNRRGYGGAQLYTSYWSSVLVSNIEGVLMIISALSIVGGALLVLVELFNQH</sequence>
<feature type="transmembrane region" description="Helical" evidence="1">
    <location>
        <begin position="6"/>
        <end position="28"/>
    </location>
</feature>
<dbReference type="RefSeq" id="WP_167268295.1">
    <property type="nucleotide sequence ID" value="NZ_JAASQJ010000001.1"/>
</dbReference>
<evidence type="ECO:0000256" key="1">
    <source>
        <dbReference type="SAM" id="Phobius"/>
    </source>
</evidence>
<keyword evidence="1" id="KW-1133">Transmembrane helix</keyword>
<proteinExistence type="predicted"/>
<gene>
    <name evidence="2" type="ORF">FHS68_001325</name>
</gene>
<evidence type="ECO:0000313" key="2">
    <source>
        <dbReference type="EMBL" id="NIJ52169.1"/>
    </source>
</evidence>
<comment type="caution">
    <text evidence="2">The sequence shown here is derived from an EMBL/GenBank/DDBJ whole genome shotgun (WGS) entry which is preliminary data.</text>
</comment>
<accession>A0ABX0UJ96</accession>
<keyword evidence="1" id="KW-0812">Transmembrane</keyword>
<evidence type="ECO:0008006" key="4">
    <source>
        <dbReference type="Google" id="ProtNLM"/>
    </source>
</evidence>
<evidence type="ECO:0000313" key="3">
    <source>
        <dbReference type="Proteomes" id="UP001179181"/>
    </source>
</evidence>
<name>A0ABX0UJ96_9BACT</name>
<keyword evidence="3" id="KW-1185">Reference proteome</keyword>
<dbReference type="Proteomes" id="UP001179181">
    <property type="component" value="Unassembled WGS sequence"/>
</dbReference>
<keyword evidence="1" id="KW-0472">Membrane</keyword>
<protein>
    <recommendedName>
        <fullName evidence="4">Molybdenum ABC transporter permease</fullName>
    </recommendedName>
</protein>
<organism evidence="2 3">
    <name type="scientific">Dyadobacter arcticus</name>
    <dbReference type="NCBI Taxonomy" id="1078754"/>
    <lineage>
        <taxon>Bacteria</taxon>
        <taxon>Pseudomonadati</taxon>
        <taxon>Bacteroidota</taxon>
        <taxon>Cytophagia</taxon>
        <taxon>Cytophagales</taxon>
        <taxon>Spirosomataceae</taxon>
        <taxon>Dyadobacter</taxon>
    </lineage>
</organism>
<feature type="transmembrane region" description="Helical" evidence="1">
    <location>
        <begin position="59"/>
        <end position="80"/>
    </location>
</feature>
<reference evidence="2 3" key="1">
    <citation type="submission" date="2020-03" db="EMBL/GenBank/DDBJ databases">
        <title>Genomic Encyclopedia of Type Strains, Phase IV (KMG-IV): sequencing the most valuable type-strain genomes for metagenomic binning, comparative biology and taxonomic classification.</title>
        <authorList>
            <person name="Goeker M."/>
        </authorList>
    </citation>
    <scope>NUCLEOTIDE SEQUENCE [LARGE SCALE GENOMIC DNA]</scope>
    <source>
        <strain evidence="2 3">DSM 102865</strain>
    </source>
</reference>
<dbReference type="EMBL" id="JAASQJ010000001">
    <property type="protein sequence ID" value="NIJ52169.1"/>
    <property type="molecule type" value="Genomic_DNA"/>
</dbReference>